<protein>
    <submittedName>
        <fullName evidence="1">Uncharacterized protein</fullName>
    </submittedName>
</protein>
<sequence length="156" mass="17432">MSEVQPAQQSPEEVQELFIFTPCEGDSWGVTFEKFTRALEHRTPGEFSLAVDEPEGVLPASRRLRFGFTLDDAGIEGFFKEEPEGAALRAVTCHEAARFAEWLAEKIIPPGGSLAFTTRVNEEYGLGEEEILHRAAPEIESQLLEHVERLLSLEES</sequence>
<dbReference type="EMBL" id="JAGSMN010001308">
    <property type="protein sequence ID" value="MBR7678263.1"/>
    <property type="molecule type" value="Genomic_DNA"/>
</dbReference>
<comment type="caution">
    <text evidence="1">The sequence shown here is derived from an EMBL/GenBank/DDBJ whole genome shotgun (WGS) entry which is preliminary data.</text>
</comment>
<evidence type="ECO:0000313" key="1">
    <source>
        <dbReference type="EMBL" id="MBR7678263.1"/>
    </source>
</evidence>
<evidence type="ECO:0000313" key="2">
    <source>
        <dbReference type="Proteomes" id="UP000675554"/>
    </source>
</evidence>
<name>A0A8T4J5D2_9ACTN</name>
<organism evidence="1 2">
    <name type="scientific">Streptomyces daliensis</name>
    <dbReference type="NCBI Taxonomy" id="299421"/>
    <lineage>
        <taxon>Bacteria</taxon>
        <taxon>Bacillati</taxon>
        <taxon>Actinomycetota</taxon>
        <taxon>Actinomycetes</taxon>
        <taxon>Kitasatosporales</taxon>
        <taxon>Streptomycetaceae</taxon>
        <taxon>Streptomyces</taxon>
    </lineage>
</organism>
<reference evidence="1" key="1">
    <citation type="submission" date="2021-04" db="EMBL/GenBank/DDBJ databases">
        <title>Sequencing of actinobacteria type strains.</title>
        <authorList>
            <person name="Nguyen G.-S."/>
            <person name="Wentzel A."/>
        </authorList>
    </citation>
    <scope>NUCLEOTIDE SEQUENCE</scope>
    <source>
        <strain evidence="1">DSM 42095</strain>
    </source>
</reference>
<keyword evidence="2" id="KW-1185">Reference proteome</keyword>
<dbReference type="Proteomes" id="UP000675554">
    <property type="component" value="Unassembled WGS sequence"/>
</dbReference>
<gene>
    <name evidence="1" type="ORF">KDA82_35875</name>
</gene>
<accession>A0A8T4J5D2</accession>
<proteinExistence type="predicted"/>
<dbReference type="AlphaFoldDB" id="A0A8T4J5D2"/>